<name>D5WSM3_KYRT2</name>
<dbReference type="EMBL" id="CP002017">
    <property type="protein sequence ID" value="ADG07042.1"/>
    <property type="molecule type" value="Genomic_DNA"/>
</dbReference>
<dbReference type="STRING" id="562970.Btus_2376"/>
<evidence type="ECO:0000313" key="2">
    <source>
        <dbReference type="EMBL" id="ADG07042.1"/>
    </source>
</evidence>
<accession>D5WSM3</accession>
<evidence type="ECO:0000313" key="3">
    <source>
        <dbReference type="Proteomes" id="UP000002368"/>
    </source>
</evidence>
<dbReference type="KEGG" id="bts:Btus_2376"/>
<sequence>MSCIDRYDCPIHWFTHPDCPVRPFRWQRDWKQEGLLCPRPELRKSAKANPDSSFSDGSPRLDRP</sequence>
<evidence type="ECO:0000256" key="1">
    <source>
        <dbReference type="SAM" id="MobiDB-lite"/>
    </source>
</evidence>
<feature type="region of interest" description="Disordered" evidence="1">
    <location>
        <begin position="41"/>
        <end position="64"/>
    </location>
</feature>
<organism evidence="2 3">
    <name type="scientific">Kyrpidia tusciae (strain DSM 2912 / NBRC 15312 / T2)</name>
    <name type="common">Bacillus tusciae</name>
    <dbReference type="NCBI Taxonomy" id="562970"/>
    <lineage>
        <taxon>Bacteria</taxon>
        <taxon>Bacillati</taxon>
        <taxon>Bacillota</taxon>
        <taxon>Bacilli</taxon>
        <taxon>Bacillales</taxon>
        <taxon>Alicyclobacillaceae</taxon>
        <taxon>Kyrpidia</taxon>
    </lineage>
</organism>
<proteinExistence type="predicted"/>
<gene>
    <name evidence="2" type="ordered locus">Btus_2376</name>
</gene>
<dbReference type="Proteomes" id="UP000002368">
    <property type="component" value="Chromosome"/>
</dbReference>
<keyword evidence="3" id="KW-1185">Reference proteome</keyword>
<dbReference type="AlphaFoldDB" id="D5WSM3"/>
<dbReference type="HOGENOM" id="CLU_2861954_0_0_9"/>
<reference evidence="2 3" key="1">
    <citation type="journal article" date="2011" name="Stand. Genomic Sci.">
        <title>Complete genome sequence of the thermophilic, hydrogen-oxidizing Bacillus tusciae type strain (T2) and reclassification in the new genus, Kyrpidia gen. nov. as Kyrpidia tusciae comb. nov. and emendation of the family Alicyclobacillaceae da Costa and Rainey, 2010.</title>
        <authorList>
            <person name="Klenk H.P."/>
            <person name="Lapidus A."/>
            <person name="Chertkov O."/>
            <person name="Copeland A."/>
            <person name="Del Rio T.G."/>
            <person name="Nolan M."/>
            <person name="Lucas S."/>
            <person name="Chen F."/>
            <person name="Tice H."/>
            <person name="Cheng J.F."/>
            <person name="Han C."/>
            <person name="Bruce D."/>
            <person name="Goodwin L."/>
            <person name="Pitluck S."/>
            <person name="Pati A."/>
            <person name="Ivanova N."/>
            <person name="Mavromatis K."/>
            <person name="Daum C."/>
            <person name="Chen A."/>
            <person name="Palaniappan K."/>
            <person name="Chang Y.J."/>
            <person name="Land M."/>
            <person name="Hauser L."/>
            <person name="Jeffries C.D."/>
            <person name="Detter J.C."/>
            <person name="Rohde M."/>
            <person name="Abt B."/>
            <person name="Pukall R."/>
            <person name="Goker M."/>
            <person name="Bristow J."/>
            <person name="Markowitz V."/>
            <person name="Hugenholtz P."/>
            <person name="Eisen J.A."/>
        </authorList>
    </citation>
    <scope>NUCLEOTIDE SEQUENCE [LARGE SCALE GENOMIC DNA]</scope>
    <source>
        <strain evidence="2 3">DSM 2912</strain>
    </source>
</reference>
<protein>
    <submittedName>
        <fullName evidence="2">Uncharacterized protein</fullName>
    </submittedName>
</protein>